<dbReference type="GO" id="GO:0004359">
    <property type="term" value="F:glutaminase activity"/>
    <property type="evidence" value="ECO:0007669"/>
    <property type="project" value="RHEA"/>
</dbReference>
<dbReference type="Gene3D" id="3.40.50.880">
    <property type="match status" value="1"/>
</dbReference>
<keyword evidence="8 11" id="KW-0315">Glutamine amidotransferase</keyword>
<keyword evidence="9 11" id="KW-0665">Pyrimidine biosynthesis</keyword>
<evidence type="ECO:0000256" key="10">
    <source>
        <dbReference type="ARBA" id="ARBA00047781"/>
    </source>
</evidence>
<dbReference type="CDD" id="cd01746">
    <property type="entry name" value="GATase1_CTP_Synthase"/>
    <property type="match status" value="1"/>
</dbReference>
<comment type="subunit">
    <text evidence="11">Homotetramer.</text>
</comment>
<dbReference type="SUPFAM" id="SSF52540">
    <property type="entry name" value="P-loop containing nucleoside triphosphate hydrolases"/>
    <property type="match status" value="1"/>
</dbReference>
<comment type="pathway">
    <text evidence="1 11">Pyrimidine metabolism; CTP biosynthesis via de novo pathway; CTP from UDP: step 2/2.</text>
</comment>
<dbReference type="FunFam" id="3.40.50.880:FF:000002">
    <property type="entry name" value="CTP synthase"/>
    <property type="match status" value="1"/>
</dbReference>
<feature type="domain" description="CTP synthase N-terminal" evidence="13">
    <location>
        <begin position="3"/>
        <end position="266"/>
    </location>
</feature>
<dbReference type="NCBIfam" id="NF003792">
    <property type="entry name" value="PRK05380.1"/>
    <property type="match status" value="1"/>
</dbReference>
<feature type="binding site" evidence="11">
    <location>
        <position position="432"/>
    </location>
    <ligand>
        <name>L-glutamine</name>
        <dbReference type="ChEBI" id="CHEBI:58359"/>
    </ligand>
</feature>
<comment type="caution">
    <text evidence="14">The sequence shown here is derived from an EMBL/GenBank/DDBJ whole genome shotgun (WGS) entry which is preliminary data.</text>
</comment>
<dbReference type="CDD" id="cd03113">
    <property type="entry name" value="CTPS_N"/>
    <property type="match status" value="1"/>
</dbReference>
<feature type="binding site" evidence="11">
    <location>
        <begin position="409"/>
        <end position="412"/>
    </location>
    <ligand>
        <name>L-glutamine</name>
        <dbReference type="ChEBI" id="CHEBI:58359"/>
    </ligand>
</feature>
<dbReference type="PANTHER" id="PTHR11550:SF0">
    <property type="entry name" value="CTP SYNTHASE-RELATED"/>
    <property type="match status" value="1"/>
</dbReference>
<evidence type="ECO:0000259" key="12">
    <source>
        <dbReference type="Pfam" id="PF00117"/>
    </source>
</evidence>
<comment type="catalytic activity">
    <reaction evidence="11">
        <text>UTP + NH4(+) + ATP = CTP + ADP + phosphate + 2 H(+)</text>
        <dbReference type="Rhea" id="RHEA:16597"/>
        <dbReference type="ChEBI" id="CHEBI:15378"/>
        <dbReference type="ChEBI" id="CHEBI:28938"/>
        <dbReference type="ChEBI" id="CHEBI:30616"/>
        <dbReference type="ChEBI" id="CHEBI:37563"/>
        <dbReference type="ChEBI" id="CHEBI:43474"/>
        <dbReference type="ChEBI" id="CHEBI:46398"/>
        <dbReference type="ChEBI" id="CHEBI:456216"/>
    </reaction>
</comment>
<evidence type="ECO:0000256" key="2">
    <source>
        <dbReference type="ARBA" id="ARBA00007533"/>
    </source>
</evidence>
<proteinExistence type="inferred from homology"/>
<dbReference type="EMBL" id="PEUA01000005">
    <property type="protein sequence ID" value="PIV43691.1"/>
    <property type="molecule type" value="Genomic_DNA"/>
</dbReference>
<sequence length="572" mass="64550">MTKYIFVAGGVMSGIGKGVSVASIGKILKSKGFKVTAVKIDPYINVDAGTMNPIEHGEVFVTKDGVECDQDLGNYERFLDEDLTTENYITTGRVYETVIRKERNLEYGGKCVEVVPHIPDEVISRIQNAVKITRADFILIEIGGTVGEYQNLLFLEAARMMKLKAPKDVLFILVSYLPVPKMIGEMKTKPTQYAVRTLNSAGIQPDMIIARSEVPIDQPRKRKISIFCNVQEEDVISAPDIESIYEIPINFEKDNLGKMILKKFGLRAKKPSTRAKHGAGLVPYRTGGSGTGENLKDWRKLVNVIKTARKKVSIGIVGKYFETGDFTLADSYISVIEAIKHAAWFHKAKPEMTWLSSEAYEKNPAKLRELKNFDGIIVPGGFGSRGVEGKIKAIEFCRKQKIPYLGLCFGMQLAVVEFARNVCGMKDAHTTEIVKHCKYPVIDVMPEQKALLEEKRYGATMRLGEYPCLVKKDTLAHLSFKKAKWGKTNKKGDILILERHRHRYELNNEFRKDLENKGLVMSGVNPERDLVEIIEIKNHPFFVASQFHPELKSRPLNPHPLFREFIRAAIKR</sequence>
<name>A0A2M7D8N0_9BACT</name>
<dbReference type="GO" id="GO:0003883">
    <property type="term" value="F:CTP synthase activity"/>
    <property type="evidence" value="ECO:0007669"/>
    <property type="project" value="UniProtKB-UniRule"/>
</dbReference>
<dbReference type="GO" id="GO:0042802">
    <property type="term" value="F:identical protein binding"/>
    <property type="evidence" value="ECO:0007669"/>
    <property type="project" value="TreeGrafter"/>
</dbReference>
<evidence type="ECO:0000256" key="8">
    <source>
        <dbReference type="ARBA" id="ARBA00022962"/>
    </source>
</evidence>
<feature type="binding site" evidence="11">
    <location>
        <position position="13"/>
    </location>
    <ligand>
        <name>UTP</name>
        <dbReference type="ChEBI" id="CHEBI:46398"/>
    </ligand>
</feature>
<feature type="domain" description="Glutamine amidotransferase" evidence="12">
    <location>
        <begin position="328"/>
        <end position="567"/>
    </location>
</feature>
<feature type="binding site" evidence="11">
    <location>
        <position position="241"/>
    </location>
    <ligand>
        <name>ATP</name>
        <dbReference type="ChEBI" id="CHEBI:30616"/>
    </ligand>
</feature>
<feature type="binding site" evidence="11">
    <location>
        <position position="71"/>
    </location>
    <ligand>
        <name>ATP</name>
        <dbReference type="ChEBI" id="CHEBI:30616"/>
    </ligand>
</feature>
<evidence type="ECO:0000256" key="3">
    <source>
        <dbReference type="ARBA" id="ARBA00022598"/>
    </source>
</evidence>
<dbReference type="InterPro" id="IPR033828">
    <property type="entry name" value="GATase1_CTP_Synthase"/>
</dbReference>
<dbReference type="HAMAP" id="MF_01227">
    <property type="entry name" value="PyrG"/>
    <property type="match status" value="1"/>
</dbReference>
<dbReference type="InterPro" id="IPR004468">
    <property type="entry name" value="CTP_synthase"/>
</dbReference>
<dbReference type="PANTHER" id="PTHR11550">
    <property type="entry name" value="CTP SYNTHASE"/>
    <property type="match status" value="1"/>
</dbReference>
<comment type="caution">
    <text evidence="11">Lacks conserved residue(s) required for the propagation of feature annotation.</text>
</comment>
<keyword evidence="6 11" id="KW-0067">ATP-binding</keyword>
<feature type="binding site" evidence="11">
    <location>
        <begin position="187"/>
        <end position="192"/>
    </location>
    <ligand>
        <name>UTP</name>
        <dbReference type="ChEBI" id="CHEBI:46398"/>
    </ligand>
</feature>
<feature type="binding site" evidence="11">
    <location>
        <position position="503"/>
    </location>
    <ligand>
        <name>L-glutamine</name>
        <dbReference type="ChEBI" id="CHEBI:58359"/>
    </ligand>
</feature>
<feature type="binding site" evidence="11">
    <location>
        <position position="223"/>
    </location>
    <ligand>
        <name>UTP</name>
        <dbReference type="ChEBI" id="CHEBI:46398"/>
    </ligand>
</feature>
<feature type="binding site" evidence="11">
    <location>
        <position position="13"/>
    </location>
    <ligand>
        <name>CTP</name>
        <dbReference type="ChEBI" id="CHEBI:37563"/>
        <note>allosteric inhibitor</note>
    </ligand>
</feature>
<evidence type="ECO:0000256" key="1">
    <source>
        <dbReference type="ARBA" id="ARBA00005171"/>
    </source>
</evidence>
<dbReference type="GO" id="GO:0019856">
    <property type="term" value="P:pyrimidine nucleobase biosynthetic process"/>
    <property type="evidence" value="ECO:0007669"/>
    <property type="project" value="TreeGrafter"/>
</dbReference>
<keyword evidence="5 11" id="KW-0547">Nucleotide-binding</keyword>
<dbReference type="InterPro" id="IPR029062">
    <property type="entry name" value="Class_I_gatase-like"/>
</dbReference>
<feature type="binding site" evidence="11">
    <location>
        <position position="71"/>
    </location>
    <ligand>
        <name>Mg(2+)</name>
        <dbReference type="ChEBI" id="CHEBI:18420"/>
    </ligand>
</feature>
<comment type="catalytic activity">
    <reaction evidence="11">
        <text>L-glutamine + H2O = L-glutamate + NH4(+)</text>
        <dbReference type="Rhea" id="RHEA:15889"/>
        <dbReference type="ChEBI" id="CHEBI:15377"/>
        <dbReference type="ChEBI" id="CHEBI:28938"/>
        <dbReference type="ChEBI" id="CHEBI:29985"/>
        <dbReference type="ChEBI" id="CHEBI:58359"/>
    </reaction>
</comment>
<reference evidence="15" key="1">
    <citation type="submission" date="2017-09" db="EMBL/GenBank/DDBJ databases">
        <title>Depth-based differentiation of microbial function through sediment-hosted aquifers and enrichment of novel symbionts in the deep terrestrial subsurface.</title>
        <authorList>
            <person name="Probst A.J."/>
            <person name="Ladd B."/>
            <person name="Jarett J.K."/>
            <person name="Geller-Mcgrath D.E."/>
            <person name="Sieber C.M.K."/>
            <person name="Emerson J.B."/>
            <person name="Anantharaman K."/>
            <person name="Thomas B.C."/>
            <person name="Malmstrom R."/>
            <person name="Stieglmeier M."/>
            <person name="Klingl A."/>
            <person name="Woyke T."/>
            <person name="Ryan C.M."/>
            <person name="Banfield J.F."/>
        </authorList>
    </citation>
    <scope>NUCLEOTIDE SEQUENCE [LARGE SCALE GENOMIC DNA]</scope>
</reference>
<feature type="active site" description="Nucleophile; for glutamine hydrolysis" evidence="11">
    <location>
        <position position="408"/>
    </location>
</feature>
<gene>
    <name evidence="11" type="primary">pyrG</name>
    <name evidence="14" type="ORF">COS26_00205</name>
</gene>
<keyword evidence="3 11" id="KW-0436">Ligase</keyword>
<dbReference type="InterPro" id="IPR017926">
    <property type="entry name" value="GATASE"/>
</dbReference>
<dbReference type="NCBIfam" id="TIGR00337">
    <property type="entry name" value="PyrG"/>
    <property type="match status" value="1"/>
</dbReference>
<feature type="active site" evidence="11">
    <location>
        <position position="550"/>
    </location>
</feature>
<dbReference type="Pfam" id="PF06418">
    <property type="entry name" value="CTP_synth_N"/>
    <property type="match status" value="1"/>
</dbReference>
<evidence type="ECO:0000313" key="15">
    <source>
        <dbReference type="Proteomes" id="UP000230304"/>
    </source>
</evidence>
<dbReference type="Proteomes" id="UP000230304">
    <property type="component" value="Unassembled WGS sequence"/>
</dbReference>
<dbReference type="EC" id="6.3.4.2" evidence="11"/>
<dbReference type="Gene3D" id="3.40.50.300">
    <property type="entry name" value="P-loop containing nucleotide triphosphate hydrolases"/>
    <property type="match status" value="1"/>
</dbReference>
<feature type="binding site" evidence="11">
    <location>
        <begin position="14"/>
        <end position="19"/>
    </location>
    <ligand>
        <name>ATP</name>
        <dbReference type="ChEBI" id="CHEBI:30616"/>
    </ligand>
</feature>
<evidence type="ECO:0000256" key="7">
    <source>
        <dbReference type="ARBA" id="ARBA00022842"/>
    </source>
</evidence>
<evidence type="ECO:0000256" key="5">
    <source>
        <dbReference type="ARBA" id="ARBA00022741"/>
    </source>
</evidence>
<feature type="binding site" evidence="11">
    <location>
        <position position="223"/>
    </location>
    <ligand>
        <name>CTP</name>
        <dbReference type="ChEBI" id="CHEBI:37563"/>
        <note>allosteric inhibitor</note>
    </ligand>
</feature>
<evidence type="ECO:0000256" key="9">
    <source>
        <dbReference type="ARBA" id="ARBA00022975"/>
    </source>
</evidence>
<dbReference type="PROSITE" id="PS51273">
    <property type="entry name" value="GATASE_TYPE_1"/>
    <property type="match status" value="1"/>
</dbReference>
<keyword evidence="4 11" id="KW-0479">Metal-binding</keyword>
<keyword evidence="7 11" id="KW-0460">Magnesium</keyword>
<feature type="active site" evidence="11">
    <location>
        <position position="548"/>
    </location>
</feature>
<dbReference type="GO" id="GO:0044210">
    <property type="term" value="P:'de novo' CTP biosynthetic process"/>
    <property type="evidence" value="ECO:0007669"/>
    <property type="project" value="UniProtKB-UniRule"/>
</dbReference>
<comment type="function">
    <text evidence="11">Catalyzes the ATP-dependent amination of UTP to CTP with either L-glutamine or ammonia as the source of nitrogen. Regulates intracellular CTP levels through interactions with the four ribonucleotide triphosphates.</text>
</comment>
<organism evidence="14 15">
    <name type="scientific">Candidatus Nealsonbacteria bacterium CG02_land_8_20_14_3_00_40_11</name>
    <dbReference type="NCBI Taxonomy" id="1974700"/>
    <lineage>
        <taxon>Bacteria</taxon>
        <taxon>Candidatus Nealsoniibacteriota</taxon>
    </lineage>
</organism>
<comment type="miscellaneous">
    <text evidence="11">CTPSs have evolved a hybrid strategy for distinguishing between UTP and CTP. The overlapping regions of the product feedback inhibitory and substrate sites recognize a common feature in both compounds, the triphosphate moiety. To differentiate isosteric substrate and product pyrimidine rings, an additional pocket far from the expected kinase/ligase catalytic site, specifically recognizes the cytosine and ribose portions of the product inhibitor.</text>
</comment>
<comment type="similarity">
    <text evidence="2 11">Belongs to the CTP synthase family.</text>
</comment>
<dbReference type="InterPro" id="IPR027417">
    <property type="entry name" value="P-loop_NTPase"/>
</dbReference>
<dbReference type="AlphaFoldDB" id="A0A2M7D8N0"/>
<comment type="activity regulation">
    <text evidence="11">Allosterically activated by GTP, when glutamine is the substrate; GTP has no effect on the reaction when ammonia is the substrate. The allosteric effector GTP functions by stabilizing the protein conformation that binds the tetrahedral intermediate(s) formed during glutamine hydrolysis. Inhibited by the product CTP, via allosteric rather than competitive inhibition.</text>
</comment>
<evidence type="ECO:0000256" key="11">
    <source>
        <dbReference type="HAMAP-Rule" id="MF_01227"/>
    </source>
</evidence>
<feature type="binding site" evidence="11">
    <location>
        <position position="381"/>
    </location>
    <ligand>
        <name>L-glutamine</name>
        <dbReference type="ChEBI" id="CHEBI:58359"/>
    </ligand>
</feature>
<accession>A0A2M7D8N0</accession>
<feature type="region of interest" description="Amidoligase domain" evidence="11">
    <location>
        <begin position="1"/>
        <end position="266"/>
    </location>
</feature>
<dbReference type="GO" id="GO:0046872">
    <property type="term" value="F:metal ion binding"/>
    <property type="evidence" value="ECO:0007669"/>
    <property type="project" value="UniProtKB-KW"/>
</dbReference>
<evidence type="ECO:0000256" key="6">
    <source>
        <dbReference type="ARBA" id="ARBA00022840"/>
    </source>
</evidence>
<dbReference type="SUPFAM" id="SSF52317">
    <property type="entry name" value="Class I glutamine amidotransferase-like"/>
    <property type="match status" value="1"/>
</dbReference>
<dbReference type="GO" id="GO:0005524">
    <property type="term" value="F:ATP binding"/>
    <property type="evidence" value="ECO:0007669"/>
    <property type="project" value="UniProtKB-KW"/>
</dbReference>
<evidence type="ECO:0000256" key="4">
    <source>
        <dbReference type="ARBA" id="ARBA00022723"/>
    </source>
</evidence>
<dbReference type="GO" id="GO:0097268">
    <property type="term" value="C:cytoophidium"/>
    <property type="evidence" value="ECO:0007669"/>
    <property type="project" value="UniProtKB-ARBA"/>
</dbReference>
<dbReference type="FunFam" id="3.40.50.300:FF:000009">
    <property type="entry name" value="CTP synthase"/>
    <property type="match status" value="1"/>
</dbReference>
<protein>
    <recommendedName>
        <fullName evidence="11">CTP synthase</fullName>
        <ecNumber evidence="11">6.3.4.2</ecNumber>
    </recommendedName>
    <alternativeName>
        <fullName evidence="11">Cytidine 5'-triphosphate synthase</fullName>
    </alternativeName>
    <alternativeName>
        <fullName evidence="11">Cytidine triphosphate synthetase</fullName>
        <shortName evidence="11">CTP synthetase</shortName>
        <shortName evidence="11">CTPS</shortName>
    </alternativeName>
    <alternativeName>
        <fullName evidence="11">UTP--ammonia ligase</fullName>
    </alternativeName>
</protein>
<evidence type="ECO:0000259" key="13">
    <source>
        <dbReference type="Pfam" id="PF06418"/>
    </source>
</evidence>
<dbReference type="InterPro" id="IPR017456">
    <property type="entry name" value="CTP_synthase_N"/>
</dbReference>
<feature type="binding site" evidence="11">
    <location>
        <begin position="187"/>
        <end position="192"/>
    </location>
    <ligand>
        <name>CTP</name>
        <dbReference type="ChEBI" id="CHEBI:37563"/>
        <note>allosteric inhibitor</note>
    </ligand>
</feature>
<comment type="catalytic activity">
    <reaction evidence="10 11">
        <text>UTP + L-glutamine + ATP + H2O = CTP + L-glutamate + ADP + phosphate + 2 H(+)</text>
        <dbReference type="Rhea" id="RHEA:26426"/>
        <dbReference type="ChEBI" id="CHEBI:15377"/>
        <dbReference type="ChEBI" id="CHEBI:15378"/>
        <dbReference type="ChEBI" id="CHEBI:29985"/>
        <dbReference type="ChEBI" id="CHEBI:30616"/>
        <dbReference type="ChEBI" id="CHEBI:37563"/>
        <dbReference type="ChEBI" id="CHEBI:43474"/>
        <dbReference type="ChEBI" id="CHEBI:46398"/>
        <dbReference type="ChEBI" id="CHEBI:58359"/>
        <dbReference type="ChEBI" id="CHEBI:456216"/>
        <dbReference type="EC" id="6.3.4.2"/>
    </reaction>
</comment>
<dbReference type="Pfam" id="PF00117">
    <property type="entry name" value="GATase"/>
    <property type="match status" value="1"/>
</dbReference>
<dbReference type="UniPathway" id="UPA00159">
    <property type="reaction ID" value="UER00277"/>
</dbReference>
<evidence type="ECO:0000313" key="14">
    <source>
        <dbReference type="EMBL" id="PIV43691.1"/>
    </source>
</evidence>
<feature type="binding site" evidence="11">
    <location>
        <position position="141"/>
    </location>
    <ligand>
        <name>Mg(2+)</name>
        <dbReference type="ChEBI" id="CHEBI:18420"/>
    </ligand>
</feature>